<gene>
    <name evidence="1" type="ORF">KFL01_29590</name>
</gene>
<proteinExistence type="predicted"/>
<evidence type="ECO:0000313" key="1">
    <source>
        <dbReference type="EMBL" id="GEO93653.1"/>
    </source>
</evidence>
<dbReference type="EMBL" id="BJZR01000149">
    <property type="protein sequence ID" value="GEO93653.1"/>
    <property type="molecule type" value="Genomic_DNA"/>
</dbReference>
<keyword evidence="2" id="KW-1185">Reference proteome</keyword>
<evidence type="ECO:0000313" key="2">
    <source>
        <dbReference type="Proteomes" id="UP000321155"/>
    </source>
</evidence>
<accession>A0ABQ0X809</accession>
<dbReference type="Proteomes" id="UP000321155">
    <property type="component" value="Unassembled WGS sequence"/>
</dbReference>
<reference evidence="1 2" key="1">
    <citation type="submission" date="2019-07" db="EMBL/GenBank/DDBJ databases">
        <title>Whole genome shotgun sequence of Kocuria flava NBRC 107626.</title>
        <authorList>
            <person name="Hosoyama A."/>
            <person name="Uohara A."/>
            <person name="Ohji S."/>
            <person name="Ichikawa N."/>
        </authorList>
    </citation>
    <scope>NUCLEOTIDE SEQUENCE [LARGE SCALE GENOMIC DNA]</scope>
    <source>
        <strain evidence="1 2">NBRC 107626</strain>
    </source>
</reference>
<name>A0ABQ0X809_9MICC</name>
<comment type="caution">
    <text evidence="1">The sequence shown here is derived from an EMBL/GenBank/DDBJ whole genome shotgun (WGS) entry which is preliminary data.</text>
</comment>
<sequence length="93" mass="10289">MKVDLMDAETSARELDNGSTCKLSALRPGEHLEAWENGMLCHTGVVEEIAPELGVVWIRERGLGARKMLSTDQYCLRTEKPVTAGEPFTTPGW</sequence>
<protein>
    <submittedName>
        <fullName evidence="1">Uncharacterized protein</fullName>
    </submittedName>
</protein>
<organism evidence="1 2">
    <name type="scientific">Kocuria flava</name>
    <dbReference type="NCBI Taxonomy" id="446860"/>
    <lineage>
        <taxon>Bacteria</taxon>
        <taxon>Bacillati</taxon>
        <taxon>Actinomycetota</taxon>
        <taxon>Actinomycetes</taxon>
        <taxon>Micrococcales</taxon>
        <taxon>Micrococcaceae</taxon>
        <taxon>Kocuria</taxon>
    </lineage>
</organism>